<name>A0A0C3ND85_PISTI</name>
<dbReference type="HOGENOM" id="CLU_2224289_0_0_1"/>
<gene>
    <name evidence="1" type="ORF">M404DRAFT_443159</name>
</gene>
<organism evidence="1 2">
    <name type="scientific">Pisolithus tinctorius Marx 270</name>
    <dbReference type="NCBI Taxonomy" id="870435"/>
    <lineage>
        <taxon>Eukaryota</taxon>
        <taxon>Fungi</taxon>
        <taxon>Dikarya</taxon>
        <taxon>Basidiomycota</taxon>
        <taxon>Agaricomycotina</taxon>
        <taxon>Agaricomycetes</taxon>
        <taxon>Agaricomycetidae</taxon>
        <taxon>Boletales</taxon>
        <taxon>Sclerodermatineae</taxon>
        <taxon>Pisolithaceae</taxon>
        <taxon>Pisolithus</taxon>
    </lineage>
</organism>
<sequence length="106" mass="12144">MFIPVAVRQEHCPRNLTMLDNGSAFLRPILRYVYRLLSLLWPSLSSSSQSQLLISIKSSFRVYSGCALSAALCRGILQQEQIVTGRYSCHVTSWMYPTWLDQRPFS</sequence>
<reference evidence="1 2" key="1">
    <citation type="submission" date="2014-04" db="EMBL/GenBank/DDBJ databases">
        <authorList>
            <consortium name="DOE Joint Genome Institute"/>
            <person name="Kuo A."/>
            <person name="Kohler A."/>
            <person name="Costa M.D."/>
            <person name="Nagy L.G."/>
            <person name="Floudas D."/>
            <person name="Copeland A."/>
            <person name="Barry K.W."/>
            <person name="Cichocki N."/>
            <person name="Veneault-Fourrey C."/>
            <person name="LaButti K."/>
            <person name="Lindquist E.A."/>
            <person name="Lipzen A."/>
            <person name="Lundell T."/>
            <person name="Morin E."/>
            <person name="Murat C."/>
            <person name="Sun H."/>
            <person name="Tunlid A."/>
            <person name="Henrissat B."/>
            <person name="Grigoriev I.V."/>
            <person name="Hibbett D.S."/>
            <person name="Martin F."/>
            <person name="Nordberg H.P."/>
            <person name="Cantor M.N."/>
            <person name="Hua S.X."/>
        </authorList>
    </citation>
    <scope>NUCLEOTIDE SEQUENCE [LARGE SCALE GENOMIC DNA]</scope>
    <source>
        <strain evidence="1 2">Marx 270</strain>
    </source>
</reference>
<keyword evidence="2" id="KW-1185">Reference proteome</keyword>
<evidence type="ECO:0000313" key="1">
    <source>
        <dbReference type="EMBL" id="KIN93775.1"/>
    </source>
</evidence>
<dbReference type="InParanoid" id="A0A0C3ND85"/>
<protein>
    <submittedName>
        <fullName evidence="1">Uncharacterized protein</fullName>
    </submittedName>
</protein>
<evidence type="ECO:0000313" key="2">
    <source>
        <dbReference type="Proteomes" id="UP000054217"/>
    </source>
</evidence>
<proteinExistence type="predicted"/>
<accession>A0A0C3ND85</accession>
<dbReference type="Proteomes" id="UP000054217">
    <property type="component" value="Unassembled WGS sequence"/>
</dbReference>
<reference evidence="2" key="2">
    <citation type="submission" date="2015-01" db="EMBL/GenBank/DDBJ databases">
        <title>Evolutionary Origins and Diversification of the Mycorrhizal Mutualists.</title>
        <authorList>
            <consortium name="DOE Joint Genome Institute"/>
            <consortium name="Mycorrhizal Genomics Consortium"/>
            <person name="Kohler A."/>
            <person name="Kuo A."/>
            <person name="Nagy L.G."/>
            <person name="Floudas D."/>
            <person name="Copeland A."/>
            <person name="Barry K.W."/>
            <person name="Cichocki N."/>
            <person name="Veneault-Fourrey C."/>
            <person name="LaButti K."/>
            <person name="Lindquist E.A."/>
            <person name="Lipzen A."/>
            <person name="Lundell T."/>
            <person name="Morin E."/>
            <person name="Murat C."/>
            <person name="Riley R."/>
            <person name="Ohm R."/>
            <person name="Sun H."/>
            <person name="Tunlid A."/>
            <person name="Henrissat B."/>
            <person name="Grigoriev I.V."/>
            <person name="Hibbett D.S."/>
            <person name="Martin F."/>
        </authorList>
    </citation>
    <scope>NUCLEOTIDE SEQUENCE [LARGE SCALE GENOMIC DNA]</scope>
    <source>
        <strain evidence="2">Marx 270</strain>
    </source>
</reference>
<dbReference type="EMBL" id="KN832136">
    <property type="protein sequence ID" value="KIN93775.1"/>
    <property type="molecule type" value="Genomic_DNA"/>
</dbReference>
<dbReference type="AlphaFoldDB" id="A0A0C3ND85"/>